<feature type="compositionally biased region" description="Basic and acidic residues" evidence="5">
    <location>
        <begin position="593"/>
        <end position="604"/>
    </location>
</feature>
<feature type="domain" description="RING-type" evidence="7">
    <location>
        <begin position="654"/>
        <end position="681"/>
    </location>
</feature>
<feature type="region of interest" description="Disordered" evidence="5">
    <location>
        <begin position="437"/>
        <end position="459"/>
    </location>
</feature>
<feature type="compositionally biased region" description="Polar residues" evidence="5">
    <location>
        <begin position="11"/>
        <end position="27"/>
    </location>
</feature>
<dbReference type="SUPFAM" id="SSF57850">
    <property type="entry name" value="RING/U-box"/>
    <property type="match status" value="1"/>
</dbReference>
<feature type="transmembrane region" description="Helical" evidence="6">
    <location>
        <begin position="323"/>
        <end position="346"/>
    </location>
</feature>
<gene>
    <name evidence="8" type="ORF">SCHPADRAFT_884334</name>
</gene>
<dbReference type="AlphaFoldDB" id="A0A0H2QZ89"/>
<feature type="compositionally biased region" description="Pro residues" evidence="5">
    <location>
        <begin position="109"/>
        <end position="118"/>
    </location>
</feature>
<feature type="compositionally biased region" description="Low complexity" evidence="5">
    <location>
        <begin position="267"/>
        <end position="281"/>
    </location>
</feature>
<dbReference type="Pfam" id="PF13639">
    <property type="entry name" value="zf-RING_2"/>
    <property type="match status" value="1"/>
</dbReference>
<keyword evidence="2 4" id="KW-0863">Zinc-finger</keyword>
<keyword evidence="6" id="KW-0812">Transmembrane</keyword>
<dbReference type="PROSITE" id="PS50089">
    <property type="entry name" value="ZF_RING_2"/>
    <property type="match status" value="1"/>
</dbReference>
<evidence type="ECO:0000259" key="7">
    <source>
        <dbReference type="PROSITE" id="PS50089"/>
    </source>
</evidence>
<name>A0A0H2QZ89_9AGAM</name>
<organism evidence="8 9">
    <name type="scientific">Schizopora paradoxa</name>
    <dbReference type="NCBI Taxonomy" id="27342"/>
    <lineage>
        <taxon>Eukaryota</taxon>
        <taxon>Fungi</taxon>
        <taxon>Dikarya</taxon>
        <taxon>Basidiomycota</taxon>
        <taxon>Agaricomycotina</taxon>
        <taxon>Agaricomycetes</taxon>
        <taxon>Hymenochaetales</taxon>
        <taxon>Schizoporaceae</taxon>
        <taxon>Schizopora</taxon>
    </lineage>
</organism>
<feature type="transmembrane region" description="Helical" evidence="6">
    <location>
        <begin position="366"/>
        <end position="399"/>
    </location>
</feature>
<dbReference type="InterPro" id="IPR001841">
    <property type="entry name" value="Znf_RING"/>
</dbReference>
<dbReference type="InterPro" id="IPR051834">
    <property type="entry name" value="RING_finger_E3_ligase"/>
</dbReference>
<dbReference type="PANTHER" id="PTHR45931:SF3">
    <property type="entry name" value="RING ZINC FINGER-CONTAINING PROTEIN"/>
    <property type="match status" value="1"/>
</dbReference>
<feature type="compositionally biased region" description="Polar residues" evidence="5">
    <location>
        <begin position="519"/>
        <end position="532"/>
    </location>
</feature>
<dbReference type="OrthoDB" id="8062037at2759"/>
<dbReference type="InterPro" id="IPR013083">
    <property type="entry name" value="Znf_RING/FYVE/PHD"/>
</dbReference>
<evidence type="ECO:0000256" key="1">
    <source>
        <dbReference type="ARBA" id="ARBA00022723"/>
    </source>
</evidence>
<accession>A0A0H2QZ89</accession>
<evidence type="ECO:0000313" key="9">
    <source>
        <dbReference type="Proteomes" id="UP000053477"/>
    </source>
</evidence>
<evidence type="ECO:0000256" key="4">
    <source>
        <dbReference type="PROSITE-ProRule" id="PRU00175"/>
    </source>
</evidence>
<feature type="compositionally biased region" description="Low complexity" evidence="5">
    <location>
        <begin position="1"/>
        <end position="10"/>
    </location>
</feature>
<feature type="transmembrane region" description="Helical" evidence="6">
    <location>
        <begin position="225"/>
        <end position="246"/>
    </location>
</feature>
<evidence type="ECO:0000313" key="8">
    <source>
        <dbReference type="EMBL" id="KLO04292.1"/>
    </source>
</evidence>
<dbReference type="CDD" id="cd16448">
    <property type="entry name" value="RING-H2"/>
    <property type="match status" value="1"/>
</dbReference>
<dbReference type="SMART" id="SM00184">
    <property type="entry name" value="RING"/>
    <property type="match status" value="1"/>
</dbReference>
<dbReference type="GO" id="GO:0005634">
    <property type="term" value="C:nucleus"/>
    <property type="evidence" value="ECO:0007669"/>
    <property type="project" value="TreeGrafter"/>
</dbReference>
<keyword evidence="1" id="KW-0479">Metal-binding</keyword>
<keyword evidence="3" id="KW-0862">Zinc</keyword>
<evidence type="ECO:0000256" key="3">
    <source>
        <dbReference type="ARBA" id="ARBA00022833"/>
    </source>
</evidence>
<evidence type="ECO:0000256" key="6">
    <source>
        <dbReference type="SAM" id="Phobius"/>
    </source>
</evidence>
<evidence type="ECO:0000256" key="2">
    <source>
        <dbReference type="ARBA" id="ARBA00022771"/>
    </source>
</evidence>
<keyword evidence="9" id="KW-1185">Reference proteome</keyword>
<feature type="region of interest" description="Disordered" evidence="5">
    <location>
        <begin position="589"/>
        <end position="620"/>
    </location>
</feature>
<feature type="transmembrane region" description="Helical" evidence="6">
    <location>
        <begin position="182"/>
        <end position="205"/>
    </location>
</feature>
<proteinExistence type="predicted"/>
<protein>
    <recommendedName>
        <fullName evidence="7">RING-type domain-containing protein</fullName>
    </recommendedName>
</protein>
<feature type="region of interest" description="Disordered" evidence="5">
    <location>
        <begin position="1"/>
        <end position="143"/>
    </location>
</feature>
<dbReference type="GO" id="GO:0006511">
    <property type="term" value="P:ubiquitin-dependent protein catabolic process"/>
    <property type="evidence" value="ECO:0007669"/>
    <property type="project" value="TreeGrafter"/>
</dbReference>
<keyword evidence="6" id="KW-0472">Membrane</keyword>
<evidence type="ECO:0000256" key="5">
    <source>
        <dbReference type="SAM" id="MobiDB-lite"/>
    </source>
</evidence>
<dbReference type="Proteomes" id="UP000053477">
    <property type="component" value="Unassembled WGS sequence"/>
</dbReference>
<feature type="region of interest" description="Disordered" evidence="5">
    <location>
        <begin position="257"/>
        <end position="282"/>
    </location>
</feature>
<dbReference type="EMBL" id="KQ086607">
    <property type="protein sequence ID" value="KLO04292.1"/>
    <property type="molecule type" value="Genomic_DNA"/>
</dbReference>
<keyword evidence="6" id="KW-1133">Transmembrane helix</keyword>
<reference evidence="8 9" key="1">
    <citation type="submission" date="2015-04" db="EMBL/GenBank/DDBJ databases">
        <title>Complete genome sequence of Schizopora paradoxa KUC8140, a cosmopolitan wood degrader in East Asia.</title>
        <authorList>
            <consortium name="DOE Joint Genome Institute"/>
            <person name="Min B."/>
            <person name="Park H."/>
            <person name="Jang Y."/>
            <person name="Kim J.-J."/>
            <person name="Kim K.H."/>
            <person name="Pangilinan J."/>
            <person name="Lipzen A."/>
            <person name="Riley R."/>
            <person name="Grigoriev I.V."/>
            <person name="Spatafora J.W."/>
            <person name="Choi I.-G."/>
        </authorList>
    </citation>
    <scope>NUCLEOTIDE SEQUENCE [LARGE SCALE GENOMIC DNA]</scope>
    <source>
        <strain evidence="8 9">KUC8140</strain>
    </source>
</reference>
<dbReference type="GO" id="GO:0008270">
    <property type="term" value="F:zinc ion binding"/>
    <property type="evidence" value="ECO:0007669"/>
    <property type="project" value="UniProtKB-KW"/>
</dbReference>
<dbReference type="PANTHER" id="PTHR45931">
    <property type="entry name" value="SI:CH211-59O9.10"/>
    <property type="match status" value="1"/>
</dbReference>
<sequence>MSFSSFSSSSRRPSNTRVVTLNFSSNVRRTRTAGDGDAGVDARGGRRSIGEPNRPVRAQIQGQRHRRAQTFPIPSNHILGTPGSSSFSTSTLAPDPARIAGPSGSQPMPSSPPRPPAVPASSSSTVQPRPDSGYPQMNPETERIMRDYQRRQARTFRGRSRRLRAFFGYGAGNRARKEIVQLIWTLVFGFIQFSVTISFLALSAARSSPQNSSISEWKACNKPLGVWNALWAVKVVYDCTMSYWSWTRDRKLRFMEQQERERDAESGNNNQNTQDNGNGDQPAVPNSILQEMGIPEETPAAVAARERRRRQASLPLTTVYQRLNVLLSFFIVTWFITANIFIYSSLRTCRFSAPHLWWLTFSILSIQYFMIAEVFAVAIIVFIIGPLVFLFWNILLICLGRHPLQNPHYINPEIGKLPKTVVEKIPLVLYIPPPPEEAEEQKAKEEEPTPEENAGNKEAVIVDGAPIEPATYVAEQVEQQEGKEQETHTYPPSSPPPPPTLTSRRSRFSLFVRRASRADSTSKTGEQEQTPPQGAWEDTWERGDDRLPFIRLAGNRAVCAVCLTDFEAPKRRVPRNIIRGWSASFGNLLKSGGESKQDPEKADGQEGEGSGEGKAENEDADAAIQEVPVAAESENPRESLRLVDAGEGPQPLRLLPCGHVFHKTCIDPWLIDVSGRCPTCQRPVVLPETSSKKTRDRN</sequence>
<dbReference type="STRING" id="27342.A0A0H2QZ89"/>
<dbReference type="GO" id="GO:0061630">
    <property type="term" value="F:ubiquitin protein ligase activity"/>
    <property type="evidence" value="ECO:0007669"/>
    <property type="project" value="TreeGrafter"/>
</dbReference>
<dbReference type="InParanoid" id="A0A0H2QZ89"/>
<feature type="region of interest" description="Disordered" evidence="5">
    <location>
        <begin position="476"/>
        <end position="541"/>
    </location>
</feature>
<dbReference type="Gene3D" id="3.30.40.10">
    <property type="entry name" value="Zinc/RING finger domain, C3HC4 (zinc finger)"/>
    <property type="match status" value="1"/>
</dbReference>